<dbReference type="Proteomes" id="UP001218218">
    <property type="component" value="Unassembled WGS sequence"/>
</dbReference>
<protein>
    <submittedName>
        <fullName evidence="1">Uncharacterized protein</fullName>
    </submittedName>
</protein>
<reference evidence="1" key="1">
    <citation type="submission" date="2023-03" db="EMBL/GenBank/DDBJ databases">
        <title>Massive genome expansion in bonnet fungi (Mycena s.s.) driven by repeated elements and novel gene families across ecological guilds.</title>
        <authorList>
            <consortium name="Lawrence Berkeley National Laboratory"/>
            <person name="Harder C.B."/>
            <person name="Miyauchi S."/>
            <person name="Viragh M."/>
            <person name="Kuo A."/>
            <person name="Thoen E."/>
            <person name="Andreopoulos B."/>
            <person name="Lu D."/>
            <person name="Skrede I."/>
            <person name="Drula E."/>
            <person name="Henrissat B."/>
            <person name="Morin E."/>
            <person name="Kohler A."/>
            <person name="Barry K."/>
            <person name="LaButti K."/>
            <person name="Morin E."/>
            <person name="Salamov A."/>
            <person name="Lipzen A."/>
            <person name="Mereny Z."/>
            <person name="Hegedus B."/>
            <person name="Baldrian P."/>
            <person name="Stursova M."/>
            <person name="Weitz H."/>
            <person name="Taylor A."/>
            <person name="Grigoriev I.V."/>
            <person name="Nagy L.G."/>
            <person name="Martin F."/>
            <person name="Kauserud H."/>
        </authorList>
    </citation>
    <scope>NUCLEOTIDE SEQUENCE</scope>
    <source>
        <strain evidence="1">CBHHK002</strain>
    </source>
</reference>
<gene>
    <name evidence="1" type="ORF">DFH08DRAFT_1083812</name>
</gene>
<evidence type="ECO:0000313" key="2">
    <source>
        <dbReference type="Proteomes" id="UP001218218"/>
    </source>
</evidence>
<name>A0AAD7ELJ2_9AGAR</name>
<dbReference type="AlphaFoldDB" id="A0AAD7ELJ2"/>
<organism evidence="1 2">
    <name type="scientific">Mycena albidolilacea</name>
    <dbReference type="NCBI Taxonomy" id="1033008"/>
    <lineage>
        <taxon>Eukaryota</taxon>
        <taxon>Fungi</taxon>
        <taxon>Dikarya</taxon>
        <taxon>Basidiomycota</taxon>
        <taxon>Agaricomycotina</taxon>
        <taxon>Agaricomycetes</taxon>
        <taxon>Agaricomycetidae</taxon>
        <taxon>Agaricales</taxon>
        <taxon>Marasmiineae</taxon>
        <taxon>Mycenaceae</taxon>
        <taxon>Mycena</taxon>
    </lineage>
</organism>
<evidence type="ECO:0000313" key="1">
    <source>
        <dbReference type="EMBL" id="KAJ7333403.1"/>
    </source>
</evidence>
<proteinExistence type="predicted"/>
<dbReference type="EMBL" id="JARIHO010000034">
    <property type="protein sequence ID" value="KAJ7333403.1"/>
    <property type="molecule type" value="Genomic_DNA"/>
</dbReference>
<accession>A0AAD7ELJ2</accession>
<sequence>MSAAKGVMSGSAYLGDKAALETAREILASNTQQFGSKAISATQATVDETDITTQVALNKAKQTLAAIVHGPEQDLVDSTKTTLNKFISANQAALKAANEAIANITQAVEYVVYQTALHSLAAAQQSTTRDPHRTHFGDENTRLDDLRNAICLNLASIFTAQRLGLVAYGYTSENQLLQGAQLF</sequence>
<keyword evidence="2" id="KW-1185">Reference proteome</keyword>
<comment type="caution">
    <text evidence="1">The sequence shown here is derived from an EMBL/GenBank/DDBJ whole genome shotgun (WGS) entry which is preliminary data.</text>
</comment>